<sequence length="114" mass="12834">MTDEERIAIRKLYRAQRQVRASIGPQVPSQVVQAFLAVADNEGLTLTELADILGTNVSTASRQMLDLSDRNRKMEAGHNLISRTPDPMNLRVNRYTLTPKGRILIQELAETMKD</sequence>
<dbReference type="RefSeq" id="WP_059149650.1">
    <property type="nucleotide sequence ID" value="NZ_KQ130452.1"/>
</dbReference>
<name>A0A0J8B1F8_9SPHN</name>
<dbReference type="Proteomes" id="UP000052268">
    <property type="component" value="Unassembled WGS sequence"/>
</dbReference>
<comment type="caution">
    <text evidence="1">The sequence shown here is derived from an EMBL/GenBank/DDBJ whole genome shotgun (WGS) entry which is preliminary data.</text>
</comment>
<dbReference type="OrthoDB" id="8256382at2"/>
<keyword evidence="2" id="KW-1185">Reference proteome</keyword>
<accession>A0A0J8B1F8</accession>
<evidence type="ECO:0000313" key="1">
    <source>
        <dbReference type="EMBL" id="KMS60220.1"/>
    </source>
</evidence>
<protein>
    <submittedName>
        <fullName evidence="1">MarR family transcriptional regulator</fullName>
    </submittedName>
</protein>
<dbReference type="Gene3D" id="1.10.10.10">
    <property type="entry name" value="Winged helix-like DNA-binding domain superfamily/Winged helix DNA-binding domain"/>
    <property type="match status" value="1"/>
</dbReference>
<gene>
    <name evidence="1" type="ORF">V474_00600</name>
</gene>
<reference evidence="1 2" key="1">
    <citation type="journal article" date="2015" name="G3 (Bethesda)">
        <title>Insights into Ongoing Evolution of the Hexachlorocyclohexane Catabolic Pathway from Comparative Genomics of Ten Sphingomonadaceae Strains.</title>
        <authorList>
            <person name="Pearce S.L."/>
            <person name="Oakeshott J.G."/>
            <person name="Pandey G."/>
        </authorList>
    </citation>
    <scope>NUCLEOTIDE SEQUENCE [LARGE SCALE GENOMIC DNA]</scope>
    <source>
        <strain evidence="1 2">LL02</strain>
    </source>
</reference>
<dbReference type="EMBL" id="JACU01000001">
    <property type="protein sequence ID" value="KMS60220.1"/>
    <property type="molecule type" value="Genomic_DNA"/>
</dbReference>
<proteinExistence type="predicted"/>
<dbReference type="PATRIC" id="fig|1114963.3.peg.119"/>
<evidence type="ECO:0000313" key="2">
    <source>
        <dbReference type="Proteomes" id="UP000052268"/>
    </source>
</evidence>
<organism evidence="1 2">
    <name type="scientific">Novosphingobium barchaimii LL02</name>
    <dbReference type="NCBI Taxonomy" id="1114963"/>
    <lineage>
        <taxon>Bacteria</taxon>
        <taxon>Pseudomonadati</taxon>
        <taxon>Pseudomonadota</taxon>
        <taxon>Alphaproteobacteria</taxon>
        <taxon>Sphingomonadales</taxon>
        <taxon>Sphingomonadaceae</taxon>
        <taxon>Novosphingobium</taxon>
    </lineage>
</organism>
<dbReference type="SUPFAM" id="SSF46785">
    <property type="entry name" value="Winged helix' DNA-binding domain"/>
    <property type="match status" value="1"/>
</dbReference>
<dbReference type="AlphaFoldDB" id="A0A0J8B1F8"/>
<dbReference type="InterPro" id="IPR036390">
    <property type="entry name" value="WH_DNA-bd_sf"/>
</dbReference>
<dbReference type="InterPro" id="IPR036388">
    <property type="entry name" value="WH-like_DNA-bd_sf"/>
</dbReference>